<feature type="region of interest" description="Disordered" evidence="1">
    <location>
        <begin position="1"/>
        <end position="23"/>
    </location>
</feature>
<reference evidence="2" key="1">
    <citation type="submission" date="2016-07" db="EMBL/GenBank/DDBJ databases">
        <title>De novo transcriptome assembly of four accessions of the metal hyperaccumulator plant Noccaea caerulescens.</title>
        <authorList>
            <person name="Blande D."/>
            <person name="Halimaa P."/>
            <person name="Tervahauta A.I."/>
            <person name="Aarts M.G."/>
            <person name="Karenlampi S.O."/>
        </authorList>
    </citation>
    <scope>NUCLEOTIDE SEQUENCE</scope>
</reference>
<sequence length="76" mass="8568">MNFMIREAKKAQPEKEEEKAKKDAMTEINVGLDSGKYHQGRLCVNRFSPLEAYVGSKSIGEEIIILTELSMVILLP</sequence>
<organism evidence="2">
    <name type="scientific">Noccaea caerulescens</name>
    <name type="common">Alpine penny-cress</name>
    <name type="synonym">Thlaspi caerulescens</name>
    <dbReference type="NCBI Taxonomy" id="107243"/>
    <lineage>
        <taxon>Eukaryota</taxon>
        <taxon>Viridiplantae</taxon>
        <taxon>Streptophyta</taxon>
        <taxon>Embryophyta</taxon>
        <taxon>Tracheophyta</taxon>
        <taxon>Spermatophyta</taxon>
        <taxon>Magnoliopsida</taxon>
        <taxon>eudicotyledons</taxon>
        <taxon>Gunneridae</taxon>
        <taxon>Pentapetalae</taxon>
        <taxon>rosids</taxon>
        <taxon>malvids</taxon>
        <taxon>Brassicales</taxon>
        <taxon>Brassicaceae</taxon>
        <taxon>Coluteocarpeae</taxon>
        <taxon>Noccaea</taxon>
    </lineage>
</organism>
<evidence type="ECO:0000313" key="2">
    <source>
        <dbReference type="EMBL" id="JAU14017.1"/>
    </source>
</evidence>
<gene>
    <name evidence="2" type="ORF">GA_TR9457_c3_g1_i1_g.29877</name>
</gene>
<dbReference type="Gene3D" id="2.40.50.690">
    <property type="match status" value="1"/>
</dbReference>
<dbReference type="SUPFAM" id="SSF50249">
    <property type="entry name" value="Nucleic acid-binding proteins"/>
    <property type="match status" value="1"/>
</dbReference>
<dbReference type="EMBL" id="GEVI01018303">
    <property type="protein sequence ID" value="JAU14017.1"/>
    <property type="molecule type" value="Transcribed_RNA"/>
</dbReference>
<evidence type="ECO:0000256" key="1">
    <source>
        <dbReference type="SAM" id="MobiDB-lite"/>
    </source>
</evidence>
<dbReference type="AlphaFoldDB" id="A0A1J3D1N7"/>
<accession>A0A1J3D1N7</accession>
<name>A0A1J3D1N7_NOCCA</name>
<protein>
    <submittedName>
        <fullName evidence="2">Uncharacterized protein</fullName>
    </submittedName>
</protein>
<proteinExistence type="predicted"/>
<dbReference type="InterPro" id="IPR012340">
    <property type="entry name" value="NA-bd_OB-fold"/>
</dbReference>